<dbReference type="Pfam" id="PF09551">
    <property type="entry name" value="Spore_II_R"/>
    <property type="match status" value="1"/>
</dbReference>
<dbReference type="Proteomes" id="UP000182347">
    <property type="component" value="Unassembled WGS sequence"/>
</dbReference>
<sequence>MRNYFIYLLIFLALIGFFPTKGLGQLGQTDASGYQVIPDEAIRLRILANSDSDSDQALKRLIRDRVNADITKWVRDISDIEEARELIREKLPQIEAIVQQVLEEEGSDQTYQVEYGSNVTFPDKVYGSYVYPAGEYEAILITLGAGKGANWWCVLFPPLCFLDFADGSTVADPEEEIQEDAEKSEPKEEKEVKVKFFLLEWFS</sequence>
<dbReference type="RefSeq" id="WP_074599877.1">
    <property type="nucleotide sequence ID" value="NZ_FNHF01000003.1"/>
</dbReference>
<gene>
    <name evidence="1" type="ORF">SAMN05216244_2789</name>
</gene>
<proteinExistence type="predicted"/>
<dbReference type="NCBIfam" id="TIGR02837">
    <property type="entry name" value="spore_II_R"/>
    <property type="match status" value="1"/>
</dbReference>
<name>A0A1G9TZS7_9BACI</name>
<dbReference type="EMBL" id="FNHF01000003">
    <property type="protein sequence ID" value="SDM52765.1"/>
    <property type="molecule type" value="Genomic_DNA"/>
</dbReference>
<evidence type="ECO:0000313" key="2">
    <source>
        <dbReference type="Proteomes" id="UP000182347"/>
    </source>
</evidence>
<dbReference type="OrthoDB" id="9793324at2"/>
<protein>
    <submittedName>
        <fullName evidence="1">Stage II sporulation protein R</fullName>
    </submittedName>
</protein>
<dbReference type="AlphaFoldDB" id="A0A1G9TZS7"/>
<dbReference type="STRING" id="482461.SAMN05216244_2789"/>
<dbReference type="InterPro" id="IPR014202">
    <property type="entry name" value="Spore_II_R"/>
</dbReference>
<keyword evidence="2" id="KW-1185">Reference proteome</keyword>
<reference evidence="2" key="1">
    <citation type="submission" date="2016-10" db="EMBL/GenBank/DDBJ databases">
        <authorList>
            <person name="Varghese N."/>
            <person name="Submissions S."/>
        </authorList>
    </citation>
    <scope>NUCLEOTIDE SEQUENCE [LARGE SCALE GENOMIC DNA]</scope>
    <source>
        <strain evidence="2">CGMCC 1.6199</strain>
    </source>
</reference>
<accession>A0A1G9TZS7</accession>
<evidence type="ECO:0000313" key="1">
    <source>
        <dbReference type="EMBL" id="SDM52765.1"/>
    </source>
</evidence>
<organism evidence="1 2">
    <name type="scientific">Sediminibacillus halophilus</name>
    <dbReference type="NCBI Taxonomy" id="482461"/>
    <lineage>
        <taxon>Bacteria</taxon>
        <taxon>Bacillati</taxon>
        <taxon>Bacillota</taxon>
        <taxon>Bacilli</taxon>
        <taxon>Bacillales</taxon>
        <taxon>Bacillaceae</taxon>
        <taxon>Sediminibacillus</taxon>
    </lineage>
</organism>